<feature type="transmembrane region" description="Helical" evidence="1">
    <location>
        <begin position="138"/>
        <end position="158"/>
    </location>
</feature>
<protein>
    <submittedName>
        <fullName evidence="2">Membrane protein</fullName>
    </submittedName>
</protein>
<feature type="transmembrane region" description="Helical" evidence="1">
    <location>
        <begin position="6"/>
        <end position="24"/>
    </location>
</feature>
<feature type="transmembrane region" description="Helical" evidence="1">
    <location>
        <begin position="83"/>
        <end position="102"/>
    </location>
</feature>
<proteinExistence type="predicted"/>
<name>A0ABN4DD85_9CORY</name>
<organism evidence="2 3">
    <name type="scientific">Corynebacterium atypicum</name>
    <dbReference type="NCBI Taxonomy" id="191610"/>
    <lineage>
        <taxon>Bacteria</taxon>
        <taxon>Bacillati</taxon>
        <taxon>Actinomycetota</taxon>
        <taxon>Actinomycetes</taxon>
        <taxon>Mycobacteriales</taxon>
        <taxon>Corynebacteriaceae</taxon>
        <taxon>Corynebacterium</taxon>
    </lineage>
</organism>
<accession>A0ABN4DD85</accession>
<keyword evidence="1" id="KW-0472">Membrane</keyword>
<sequence length="164" mass="17874">MYTFLVIVHVVTAVLFLGPVTYAVSKFQGEALKAHAGDERAGATARLLHKVTTSYGVLSLLVPLIGVAVMFTDPATYWTDGRFHIAIALAVVAWAILIFVIIPKQKKMAGTLGLFGEDEIDPDEAFSVNNWDKAKSQLSMFGGVFCLLWVLLAIIMFLPVNFGL</sequence>
<dbReference type="Proteomes" id="UP000028504">
    <property type="component" value="Chromosome"/>
</dbReference>
<dbReference type="RefSeq" id="WP_038605928.1">
    <property type="nucleotide sequence ID" value="NZ_CP008944.1"/>
</dbReference>
<evidence type="ECO:0000313" key="3">
    <source>
        <dbReference type="Proteomes" id="UP000028504"/>
    </source>
</evidence>
<keyword evidence="1" id="KW-1133">Transmembrane helix</keyword>
<gene>
    <name evidence="2" type="ORF">CATYP_06675</name>
</gene>
<dbReference type="EMBL" id="CP008944">
    <property type="protein sequence ID" value="AIG64338.1"/>
    <property type="molecule type" value="Genomic_DNA"/>
</dbReference>
<evidence type="ECO:0000256" key="1">
    <source>
        <dbReference type="SAM" id="Phobius"/>
    </source>
</evidence>
<keyword evidence="3" id="KW-1185">Reference proteome</keyword>
<keyword evidence="1" id="KW-0812">Transmembrane</keyword>
<reference evidence="2 3" key="1">
    <citation type="submission" date="2014-07" db="EMBL/GenBank/DDBJ databases">
        <title>Complete genome sequence of Corynebacterium atypicum DSM 44849: identifiction of the mycolic acid biosynthesis genes.</title>
        <authorList>
            <person name="Tippelt A."/>
            <person name="Mollmann S."/>
            <person name="Albersmeier A."/>
            <person name="Jaenicke S."/>
            <person name="Ruckert C."/>
            <person name="Tauch A."/>
        </authorList>
    </citation>
    <scope>NUCLEOTIDE SEQUENCE [LARGE SCALE GENOMIC DNA]</scope>
    <source>
        <strain evidence="2 3">R2070</strain>
    </source>
</reference>
<evidence type="ECO:0000313" key="2">
    <source>
        <dbReference type="EMBL" id="AIG64338.1"/>
    </source>
</evidence>
<feature type="transmembrane region" description="Helical" evidence="1">
    <location>
        <begin position="53"/>
        <end position="71"/>
    </location>
</feature>